<protein>
    <submittedName>
        <fullName evidence="2">Uncharacterized protein (TIGR03083 family)</fullName>
    </submittedName>
</protein>
<keyword evidence="3" id="KW-1185">Reference proteome</keyword>
<evidence type="ECO:0000313" key="2">
    <source>
        <dbReference type="EMBL" id="TQM45310.1"/>
    </source>
</evidence>
<dbReference type="InterPro" id="IPR024344">
    <property type="entry name" value="MDMPI_metal-binding"/>
</dbReference>
<dbReference type="SUPFAM" id="SSF109854">
    <property type="entry name" value="DinB/YfiT-like putative metalloenzymes"/>
    <property type="match status" value="1"/>
</dbReference>
<gene>
    <name evidence="2" type="ORF">FB388_2709</name>
</gene>
<organism evidence="2 3">
    <name type="scientific">Pseudonocardia cypriaca</name>
    <dbReference type="NCBI Taxonomy" id="882449"/>
    <lineage>
        <taxon>Bacteria</taxon>
        <taxon>Bacillati</taxon>
        <taxon>Actinomycetota</taxon>
        <taxon>Actinomycetes</taxon>
        <taxon>Pseudonocardiales</taxon>
        <taxon>Pseudonocardiaceae</taxon>
        <taxon>Pseudonocardia</taxon>
    </lineage>
</organism>
<reference evidence="2 3" key="1">
    <citation type="submission" date="2019-06" db="EMBL/GenBank/DDBJ databases">
        <title>Sequencing the genomes of 1000 actinobacteria strains.</title>
        <authorList>
            <person name="Klenk H.-P."/>
        </authorList>
    </citation>
    <scope>NUCLEOTIDE SEQUENCE [LARGE SCALE GENOMIC DNA]</scope>
    <source>
        <strain evidence="2 3">DSM 45511</strain>
    </source>
</reference>
<dbReference type="EMBL" id="VFPH01000001">
    <property type="protein sequence ID" value="TQM45310.1"/>
    <property type="molecule type" value="Genomic_DNA"/>
</dbReference>
<comment type="caution">
    <text evidence="2">The sequence shown here is derived from an EMBL/GenBank/DDBJ whole genome shotgun (WGS) entry which is preliminary data.</text>
</comment>
<evidence type="ECO:0000259" key="1">
    <source>
        <dbReference type="Pfam" id="PF11716"/>
    </source>
</evidence>
<proteinExistence type="predicted"/>
<evidence type="ECO:0000313" key="3">
    <source>
        <dbReference type="Proteomes" id="UP000319818"/>
    </source>
</evidence>
<dbReference type="GO" id="GO:0046872">
    <property type="term" value="F:metal ion binding"/>
    <property type="evidence" value="ECO:0007669"/>
    <property type="project" value="InterPro"/>
</dbReference>
<sequence>MQVDHDAGRTGFLDGLKALRATADGLDDGQLLAASRCRGWTVGDVLVHVHLGLQEMLLGVVSPTDRAPDTDAASYWSTPTGLRCAAGPVGHVRFVRAMAGAYRRPTAIVAHLHPTADALAAAVEVLPDGVVATQGHAMRTGDFLASWALELAVHHLDLGAELTLSPPAATALALARTTVEELAGGRLPWDDDTTVLIGTGRVPPDEEHVTQAGPLAAHLPVLG</sequence>
<dbReference type="InterPro" id="IPR034660">
    <property type="entry name" value="DinB/YfiT-like"/>
</dbReference>
<dbReference type="RefSeq" id="WP_142100798.1">
    <property type="nucleotide sequence ID" value="NZ_VFPH01000001.1"/>
</dbReference>
<accession>A0A543GGV0</accession>
<name>A0A543GGV0_9PSEU</name>
<dbReference type="Proteomes" id="UP000319818">
    <property type="component" value="Unassembled WGS sequence"/>
</dbReference>
<dbReference type="Gene3D" id="1.20.120.450">
    <property type="entry name" value="dinb family like domain"/>
    <property type="match status" value="1"/>
</dbReference>
<dbReference type="AlphaFoldDB" id="A0A543GGV0"/>
<feature type="domain" description="Mycothiol-dependent maleylpyruvate isomerase metal-binding" evidence="1">
    <location>
        <begin position="15"/>
        <end position="158"/>
    </location>
</feature>
<dbReference type="Pfam" id="PF11716">
    <property type="entry name" value="MDMPI_N"/>
    <property type="match status" value="1"/>
</dbReference>
<dbReference type="OrthoDB" id="3781681at2"/>